<keyword evidence="3" id="KW-1185">Reference proteome</keyword>
<evidence type="ECO:0000259" key="1">
    <source>
        <dbReference type="Pfam" id="PF01636"/>
    </source>
</evidence>
<dbReference type="GO" id="GO:0016301">
    <property type="term" value="F:kinase activity"/>
    <property type="evidence" value="ECO:0007669"/>
    <property type="project" value="UniProtKB-KW"/>
</dbReference>
<gene>
    <name evidence="2" type="ORF">B0T25DRAFT_452199</name>
</gene>
<dbReference type="Gene3D" id="3.90.1200.10">
    <property type="match status" value="1"/>
</dbReference>
<reference evidence="2" key="1">
    <citation type="journal article" date="2023" name="Mol. Phylogenet. Evol.">
        <title>Genome-scale phylogeny and comparative genomics of the fungal order Sordariales.</title>
        <authorList>
            <person name="Hensen N."/>
            <person name="Bonometti L."/>
            <person name="Westerberg I."/>
            <person name="Brannstrom I.O."/>
            <person name="Guillou S."/>
            <person name="Cros-Aarteil S."/>
            <person name="Calhoun S."/>
            <person name="Haridas S."/>
            <person name="Kuo A."/>
            <person name="Mondo S."/>
            <person name="Pangilinan J."/>
            <person name="Riley R."/>
            <person name="LaButti K."/>
            <person name="Andreopoulos B."/>
            <person name="Lipzen A."/>
            <person name="Chen C."/>
            <person name="Yan M."/>
            <person name="Daum C."/>
            <person name="Ng V."/>
            <person name="Clum A."/>
            <person name="Steindorff A."/>
            <person name="Ohm R.A."/>
            <person name="Martin F."/>
            <person name="Silar P."/>
            <person name="Natvig D.O."/>
            <person name="Lalanne C."/>
            <person name="Gautier V."/>
            <person name="Ament-Velasquez S.L."/>
            <person name="Kruys A."/>
            <person name="Hutchinson M.I."/>
            <person name="Powell A.J."/>
            <person name="Barry K."/>
            <person name="Miller A.N."/>
            <person name="Grigoriev I.V."/>
            <person name="Debuchy R."/>
            <person name="Gladieux P."/>
            <person name="Hiltunen Thoren M."/>
            <person name="Johannesson H."/>
        </authorList>
    </citation>
    <scope>NUCLEOTIDE SEQUENCE</scope>
    <source>
        <strain evidence="2">CBS 955.72</strain>
    </source>
</reference>
<protein>
    <submittedName>
        <fullName evidence="2">Kinase-like domain-containing protein</fullName>
    </submittedName>
</protein>
<dbReference type="Proteomes" id="UP001275084">
    <property type="component" value="Unassembled WGS sequence"/>
</dbReference>
<dbReference type="InterPro" id="IPR002575">
    <property type="entry name" value="Aminoglycoside_PTrfase"/>
</dbReference>
<comment type="caution">
    <text evidence="2">The sequence shown here is derived from an EMBL/GenBank/DDBJ whole genome shotgun (WGS) entry which is preliminary data.</text>
</comment>
<organism evidence="2 3">
    <name type="scientific">Lasiosphaeria hispida</name>
    <dbReference type="NCBI Taxonomy" id="260671"/>
    <lineage>
        <taxon>Eukaryota</taxon>
        <taxon>Fungi</taxon>
        <taxon>Dikarya</taxon>
        <taxon>Ascomycota</taxon>
        <taxon>Pezizomycotina</taxon>
        <taxon>Sordariomycetes</taxon>
        <taxon>Sordariomycetidae</taxon>
        <taxon>Sordariales</taxon>
        <taxon>Lasiosphaeriaceae</taxon>
        <taxon>Lasiosphaeria</taxon>
    </lineage>
</organism>
<reference evidence="2" key="2">
    <citation type="submission" date="2023-06" db="EMBL/GenBank/DDBJ databases">
        <authorList>
            <consortium name="Lawrence Berkeley National Laboratory"/>
            <person name="Haridas S."/>
            <person name="Hensen N."/>
            <person name="Bonometti L."/>
            <person name="Westerberg I."/>
            <person name="Brannstrom I.O."/>
            <person name="Guillou S."/>
            <person name="Cros-Aarteil S."/>
            <person name="Calhoun S."/>
            <person name="Kuo A."/>
            <person name="Mondo S."/>
            <person name="Pangilinan J."/>
            <person name="Riley R."/>
            <person name="Labutti K."/>
            <person name="Andreopoulos B."/>
            <person name="Lipzen A."/>
            <person name="Chen C."/>
            <person name="Yanf M."/>
            <person name="Daum C."/>
            <person name="Ng V."/>
            <person name="Clum A."/>
            <person name="Steindorff A."/>
            <person name="Ohm R."/>
            <person name="Martin F."/>
            <person name="Silar P."/>
            <person name="Natvig D."/>
            <person name="Lalanne C."/>
            <person name="Gautier V."/>
            <person name="Ament-Velasquez S.L."/>
            <person name="Kruys A."/>
            <person name="Hutchinson M.I."/>
            <person name="Powell A.J."/>
            <person name="Barry K."/>
            <person name="Miller A.N."/>
            <person name="Grigoriev I.V."/>
            <person name="Debuchy R."/>
            <person name="Gladieux P."/>
            <person name="Thoren M.H."/>
            <person name="Johannesson H."/>
        </authorList>
    </citation>
    <scope>NUCLEOTIDE SEQUENCE</scope>
    <source>
        <strain evidence="2">CBS 955.72</strain>
    </source>
</reference>
<dbReference type="Pfam" id="PF01636">
    <property type="entry name" value="APH"/>
    <property type="match status" value="1"/>
</dbReference>
<feature type="domain" description="Aminoglycoside phosphotransferase" evidence="1">
    <location>
        <begin position="134"/>
        <end position="285"/>
    </location>
</feature>
<accession>A0AAJ0HKS3</accession>
<evidence type="ECO:0000313" key="2">
    <source>
        <dbReference type="EMBL" id="KAK3356715.1"/>
    </source>
</evidence>
<keyword evidence="2" id="KW-0808">Transferase</keyword>
<keyword evidence="2" id="KW-0418">Kinase</keyword>
<sequence length="370" mass="40888">MPVSPASDDIPSQVEDELRGTSFECDELSVLTGGNANFVFRGHLAKALPNGAHHVLIKHGEGYVSSNPSFKLPTSRCVIESESLKALGNLSPTQNKWCRVRTPELYQFNATTNTQIQEYLPGAIDLKTYVPRHYAPNTSPSKKAECLGTGKSLGQWLKNFHDWAVKPEQANLRDSATANAALQKLKHATYYVYLMQFVDKFPAILSDSRSIFKEVKAMADAELSDDATLQTVHGDFWTGNVLLPDRALSDSVITPMFVVDWEVVSLGVRVRDVAQMMAELYMHKIFKRIDAGAWLMKGFLAGYGGLDTNEAFRAAIHIGCHLVVIGGGVQGWGSPEDVERVVALGRDMITKGWQRDREWFTGSGVSCLFC</sequence>
<dbReference type="Gene3D" id="3.30.200.20">
    <property type="entry name" value="Phosphorylase Kinase, domain 1"/>
    <property type="match status" value="1"/>
</dbReference>
<proteinExistence type="predicted"/>
<evidence type="ECO:0000313" key="3">
    <source>
        <dbReference type="Proteomes" id="UP001275084"/>
    </source>
</evidence>
<dbReference type="AlphaFoldDB" id="A0AAJ0HKS3"/>
<name>A0AAJ0HKS3_9PEZI</name>
<dbReference type="SUPFAM" id="SSF56112">
    <property type="entry name" value="Protein kinase-like (PK-like)"/>
    <property type="match status" value="1"/>
</dbReference>
<dbReference type="EMBL" id="JAUIQD010000003">
    <property type="protein sequence ID" value="KAK3356715.1"/>
    <property type="molecule type" value="Genomic_DNA"/>
</dbReference>
<dbReference type="InterPro" id="IPR011009">
    <property type="entry name" value="Kinase-like_dom_sf"/>
</dbReference>